<evidence type="ECO:0000256" key="3">
    <source>
        <dbReference type="ARBA" id="ARBA00023002"/>
    </source>
</evidence>
<keyword evidence="6" id="KW-1185">Reference proteome</keyword>
<protein>
    <recommendedName>
        <fullName evidence="4">Aldehyde dehydrogenase domain-containing protein</fullName>
    </recommendedName>
</protein>
<evidence type="ECO:0000313" key="6">
    <source>
        <dbReference type="Proteomes" id="UP001497623"/>
    </source>
</evidence>
<gene>
    <name evidence="5" type="ORF">MNOR_LOCUS37277</name>
</gene>
<comment type="similarity">
    <text evidence="2">Belongs to the aldehyde dehydrogenase family.</text>
</comment>
<dbReference type="EMBL" id="CAXKWB010073801">
    <property type="protein sequence ID" value="CAL4197555.1"/>
    <property type="molecule type" value="Genomic_DNA"/>
</dbReference>
<comment type="pathway">
    <text evidence="1">Amino-acid degradation; 4-aminobutanoate degradation.</text>
</comment>
<dbReference type="FunFam" id="3.40.309.10:FF:000004">
    <property type="entry name" value="Succinate-semialdehyde dehydrogenase I"/>
    <property type="match status" value="1"/>
</dbReference>
<evidence type="ECO:0000256" key="2">
    <source>
        <dbReference type="ARBA" id="ARBA00009986"/>
    </source>
</evidence>
<dbReference type="GO" id="GO:0004777">
    <property type="term" value="F:succinate-semialdehyde dehydrogenase (NAD+) activity"/>
    <property type="evidence" value="ECO:0007669"/>
    <property type="project" value="TreeGrafter"/>
</dbReference>
<evidence type="ECO:0000256" key="1">
    <source>
        <dbReference type="ARBA" id="ARBA00005176"/>
    </source>
</evidence>
<dbReference type="Gene3D" id="3.40.309.10">
    <property type="entry name" value="Aldehyde Dehydrogenase, Chain A, domain 2"/>
    <property type="match status" value="1"/>
</dbReference>
<feature type="domain" description="Aldehyde dehydrogenase" evidence="4">
    <location>
        <begin position="14"/>
        <end position="475"/>
    </location>
</feature>
<dbReference type="Gene3D" id="3.40.605.10">
    <property type="entry name" value="Aldehyde Dehydrogenase, Chain A, domain 1"/>
    <property type="match status" value="1"/>
</dbReference>
<dbReference type="InterPro" id="IPR016162">
    <property type="entry name" value="Ald_DH_N"/>
</dbReference>
<dbReference type="InterPro" id="IPR050740">
    <property type="entry name" value="Aldehyde_DH_Superfamily"/>
</dbReference>
<dbReference type="CDD" id="cd07103">
    <property type="entry name" value="ALDH_F5_SSADH_GabD"/>
    <property type="match status" value="1"/>
</dbReference>
<evidence type="ECO:0000313" key="5">
    <source>
        <dbReference type="EMBL" id="CAL4197555.1"/>
    </source>
</evidence>
<dbReference type="SUPFAM" id="SSF53720">
    <property type="entry name" value="ALDH-like"/>
    <property type="match status" value="1"/>
</dbReference>
<dbReference type="InterPro" id="IPR016161">
    <property type="entry name" value="Ald_DH/histidinol_DH"/>
</dbReference>
<reference evidence="5 6" key="1">
    <citation type="submission" date="2024-05" db="EMBL/GenBank/DDBJ databases">
        <authorList>
            <person name="Wallberg A."/>
        </authorList>
    </citation>
    <scope>NUCLEOTIDE SEQUENCE [LARGE SCALE GENOMIC DNA]</scope>
</reference>
<dbReference type="InterPro" id="IPR016163">
    <property type="entry name" value="Ald_DH_C"/>
</dbReference>
<evidence type="ECO:0000259" key="4">
    <source>
        <dbReference type="Pfam" id="PF00171"/>
    </source>
</evidence>
<dbReference type="GO" id="GO:0009450">
    <property type="term" value="P:gamma-aminobutyric acid catabolic process"/>
    <property type="evidence" value="ECO:0007669"/>
    <property type="project" value="TreeGrafter"/>
</dbReference>
<dbReference type="GO" id="GO:0005739">
    <property type="term" value="C:mitochondrion"/>
    <property type="evidence" value="ECO:0007669"/>
    <property type="project" value="TreeGrafter"/>
</dbReference>
<sequence length="480" mass="52257">MASVKAKAYINGKWVAGRGGVFPVHNPATGEEIMKIAECTKEDVQDAIDAASSAFESYKKWTPSQRAALLMKIHDLMDQKKEELATLLTTEQGKPKVEAMGEIQFSLTFLTWFAEETRRMYGETVPTSVKNKRFITVRQPAGVAACITPWNFPVAMIARKVGAALAAGCTAVLKPAEDTPLNSLFFAQLCEEAGVPAGVVNVVTCSRDRVQEVGALLCDSHKVKVVSFTGSTAVGQWLYSRCGPTVKKLALELGGDAPFIVFPSAKLDQAVKDAMFIKFLNCGQVCVSANRVYVHESIHDEFVSKVKQAMMYNIKQGNGLSNTFNQGPLVNKKQHERCTALVRDAVSNGATIEYQAQKGDGDLFFPATILTGVTKKNPIAQQEIFGPVFSVLKFKTEEEVIKCANDTERGLSGYFYTEDIAQAWRVSEAMEVGMAGINAICIDTAETPFGGVKMSGLGKEGSRHALDDFTNDKTICWGNL</sequence>
<accession>A0AAV2SGZ7</accession>
<comment type="caution">
    <text evidence="5">The sequence shown here is derived from an EMBL/GenBank/DDBJ whole genome shotgun (WGS) entry which is preliminary data.</text>
</comment>
<name>A0AAV2SGZ7_MEGNR</name>
<proteinExistence type="inferred from homology"/>
<dbReference type="PANTHER" id="PTHR43353:SF5">
    <property type="entry name" value="SUCCINATE-SEMIALDEHYDE DEHYDROGENASE, MITOCHONDRIAL"/>
    <property type="match status" value="1"/>
</dbReference>
<dbReference type="FunFam" id="3.40.605.10:FF:000005">
    <property type="entry name" value="Succinate-semialdehyde dehydrogenase I"/>
    <property type="match status" value="1"/>
</dbReference>
<dbReference type="InterPro" id="IPR015590">
    <property type="entry name" value="Aldehyde_DH_dom"/>
</dbReference>
<keyword evidence="3" id="KW-0560">Oxidoreductase</keyword>
<dbReference type="Pfam" id="PF00171">
    <property type="entry name" value="Aldedh"/>
    <property type="match status" value="1"/>
</dbReference>
<dbReference type="Proteomes" id="UP001497623">
    <property type="component" value="Unassembled WGS sequence"/>
</dbReference>
<organism evidence="5 6">
    <name type="scientific">Meganyctiphanes norvegica</name>
    <name type="common">Northern krill</name>
    <name type="synonym">Thysanopoda norvegica</name>
    <dbReference type="NCBI Taxonomy" id="48144"/>
    <lineage>
        <taxon>Eukaryota</taxon>
        <taxon>Metazoa</taxon>
        <taxon>Ecdysozoa</taxon>
        <taxon>Arthropoda</taxon>
        <taxon>Crustacea</taxon>
        <taxon>Multicrustacea</taxon>
        <taxon>Malacostraca</taxon>
        <taxon>Eumalacostraca</taxon>
        <taxon>Eucarida</taxon>
        <taxon>Euphausiacea</taxon>
        <taxon>Euphausiidae</taxon>
        <taxon>Meganyctiphanes</taxon>
    </lineage>
</organism>
<dbReference type="AlphaFoldDB" id="A0AAV2SGZ7"/>
<dbReference type="PANTHER" id="PTHR43353">
    <property type="entry name" value="SUCCINATE-SEMIALDEHYDE DEHYDROGENASE, MITOCHONDRIAL"/>
    <property type="match status" value="1"/>
</dbReference>